<dbReference type="PANTHER" id="PTHR30344:SF1">
    <property type="entry name" value="6-PHOSPHOGLUCONOLACTONASE"/>
    <property type="match status" value="1"/>
</dbReference>
<evidence type="ECO:0000256" key="2">
    <source>
        <dbReference type="ARBA" id="ARBA00022526"/>
    </source>
</evidence>
<keyword evidence="5" id="KW-1185">Reference proteome</keyword>
<evidence type="ECO:0000256" key="3">
    <source>
        <dbReference type="SAM" id="MobiDB-lite"/>
    </source>
</evidence>
<dbReference type="InterPro" id="IPR015943">
    <property type="entry name" value="WD40/YVTN_repeat-like_dom_sf"/>
</dbReference>
<dbReference type="EMBL" id="BMIH01000001">
    <property type="protein sequence ID" value="GGB21883.1"/>
    <property type="molecule type" value="Genomic_DNA"/>
</dbReference>
<keyword evidence="2" id="KW-0313">Glucose metabolism</keyword>
<dbReference type="InterPro" id="IPR019405">
    <property type="entry name" value="Lactonase_7-beta_prop"/>
</dbReference>
<comment type="caution">
    <text evidence="4">The sequence shown here is derived from an EMBL/GenBank/DDBJ whole genome shotgun (WGS) entry which is preliminary data.</text>
</comment>
<dbReference type="AlphaFoldDB" id="A0A916SY78"/>
<organism evidence="4 5">
    <name type="scientific">Sphingomonas metalli</name>
    <dbReference type="NCBI Taxonomy" id="1779358"/>
    <lineage>
        <taxon>Bacteria</taxon>
        <taxon>Pseudomonadati</taxon>
        <taxon>Pseudomonadota</taxon>
        <taxon>Alphaproteobacteria</taxon>
        <taxon>Sphingomonadales</taxon>
        <taxon>Sphingomonadaceae</taxon>
        <taxon>Sphingomonas</taxon>
    </lineage>
</organism>
<dbReference type="Pfam" id="PF10282">
    <property type="entry name" value="Lactonase"/>
    <property type="match status" value="1"/>
</dbReference>
<dbReference type="RefSeq" id="WP_188657518.1">
    <property type="nucleotide sequence ID" value="NZ_BMIH01000001.1"/>
</dbReference>
<dbReference type="PANTHER" id="PTHR30344">
    <property type="entry name" value="6-PHOSPHOGLUCONOLACTONASE-RELATED"/>
    <property type="match status" value="1"/>
</dbReference>
<reference evidence="4" key="1">
    <citation type="journal article" date="2014" name="Int. J. Syst. Evol. Microbiol.">
        <title>Complete genome sequence of Corynebacterium casei LMG S-19264T (=DSM 44701T), isolated from a smear-ripened cheese.</title>
        <authorList>
            <consortium name="US DOE Joint Genome Institute (JGI-PGF)"/>
            <person name="Walter F."/>
            <person name="Albersmeier A."/>
            <person name="Kalinowski J."/>
            <person name="Ruckert C."/>
        </authorList>
    </citation>
    <scope>NUCLEOTIDE SEQUENCE</scope>
    <source>
        <strain evidence="4">CGMCC 1.15330</strain>
    </source>
</reference>
<dbReference type="SUPFAM" id="SSF51004">
    <property type="entry name" value="C-terminal (heme d1) domain of cytochrome cd1-nitrite reductase"/>
    <property type="match status" value="1"/>
</dbReference>
<dbReference type="Gene3D" id="2.130.10.10">
    <property type="entry name" value="YVTN repeat-like/Quinoprotein amine dehydrogenase"/>
    <property type="match status" value="1"/>
</dbReference>
<evidence type="ECO:0000256" key="1">
    <source>
        <dbReference type="ARBA" id="ARBA00005564"/>
    </source>
</evidence>
<feature type="compositionally biased region" description="Basic and acidic residues" evidence="3">
    <location>
        <begin position="139"/>
        <end position="153"/>
    </location>
</feature>
<dbReference type="GO" id="GO:0017057">
    <property type="term" value="F:6-phosphogluconolactonase activity"/>
    <property type="evidence" value="ECO:0007669"/>
    <property type="project" value="TreeGrafter"/>
</dbReference>
<dbReference type="GO" id="GO:0006006">
    <property type="term" value="P:glucose metabolic process"/>
    <property type="evidence" value="ECO:0007669"/>
    <property type="project" value="UniProtKB-KW"/>
</dbReference>
<keyword evidence="2" id="KW-0119">Carbohydrate metabolism</keyword>
<accession>A0A916SY78</accession>
<feature type="region of interest" description="Disordered" evidence="3">
    <location>
        <begin position="134"/>
        <end position="155"/>
    </location>
</feature>
<sequence>MTRLLVGTYAAKGGAGLVPLFCDSEGANESSPLRGRIETVSDGIWRTGAPIGHVRNASFGLVSARHGHHYMVDEVAGRIAVYSASGGWAVLDDLPSGGEAPCHLALSPAEDAVAVANYASGDVALFPLDADGLPGTPRRWHDPGDGPDPERQAGPHAHWVGFGTEGDLITVDLGADRVFARRTGRGGGEVRSLYAAPRGSGPRHLAFHPERPVAYLVSELDATLTVLVPDGGVFRAAAILPIEPEDAPSDNLGGAIALDPAGTRLYASNRGHDSIATFALDATGMPSLIGHVPSGGRSPRFILPLPGRLAVANEESGTVALFRLDPLGCPLPDPEVLEVPGAAFLMPDLPGG</sequence>
<comment type="similarity">
    <text evidence="1">Belongs to the cycloisomerase 2 family.</text>
</comment>
<dbReference type="Proteomes" id="UP000623067">
    <property type="component" value="Unassembled WGS sequence"/>
</dbReference>
<evidence type="ECO:0000313" key="4">
    <source>
        <dbReference type="EMBL" id="GGB21883.1"/>
    </source>
</evidence>
<proteinExistence type="inferred from homology"/>
<name>A0A916SY78_9SPHN</name>
<gene>
    <name evidence="4" type="ORF">GCM10011380_09310</name>
</gene>
<evidence type="ECO:0008006" key="6">
    <source>
        <dbReference type="Google" id="ProtNLM"/>
    </source>
</evidence>
<dbReference type="InterPro" id="IPR050282">
    <property type="entry name" value="Cycloisomerase_2"/>
</dbReference>
<protein>
    <recommendedName>
        <fullName evidence="6">Lactonase family protein</fullName>
    </recommendedName>
</protein>
<dbReference type="InterPro" id="IPR011048">
    <property type="entry name" value="Haem_d1_sf"/>
</dbReference>
<reference evidence="4" key="2">
    <citation type="submission" date="2020-09" db="EMBL/GenBank/DDBJ databases">
        <authorList>
            <person name="Sun Q."/>
            <person name="Zhou Y."/>
        </authorList>
    </citation>
    <scope>NUCLEOTIDE SEQUENCE</scope>
    <source>
        <strain evidence="4">CGMCC 1.15330</strain>
    </source>
</reference>
<evidence type="ECO:0000313" key="5">
    <source>
        <dbReference type="Proteomes" id="UP000623067"/>
    </source>
</evidence>